<sequence>MVPCGQIGGSLEAFPTLRGSPRVFWASRLRSGRVAPLPREELSSAQESGCGRGAARGAAWAVGRAFPSAALADKAPGIEGRGAHPGPLKNWRSPRDPAPGGWST</sequence>
<dbReference type="Proteomes" id="UP001066276">
    <property type="component" value="Chromosome 1_1"/>
</dbReference>
<dbReference type="EMBL" id="JANPWB010000001">
    <property type="protein sequence ID" value="KAJ1213732.1"/>
    <property type="molecule type" value="Genomic_DNA"/>
</dbReference>
<name>A0AAV7WLJ4_PLEWA</name>
<reference evidence="2" key="1">
    <citation type="journal article" date="2022" name="bioRxiv">
        <title>Sequencing and chromosome-scale assembly of the giantPleurodeles waltlgenome.</title>
        <authorList>
            <person name="Brown T."/>
            <person name="Elewa A."/>
            <person name="Iarovenko S."/>
            <person name="Subramanian E."/>
            <person name="Araus A.J."/>
            <person name="Petzold A."/>
            <person name="Susuki M."/>
            <person name="Suzuki K.-i.T."/>
            <person name="Hayashi T."/>
            <person name="Toyoda A."/>
            <person name="Oliveira C."/>
            <person name="Osipova E."/>
            <person name="Leigh N.D."/>
            <person name="Simon A."/>
            <person name="Yun M.H."/>
        </authorList>
    </citation>
    <scope>NUCLEOTIDE SEQUENCE</scope>
    <source>
        <strain evidence="2">20211129_DDA</strain>
        <tissue evidence="2">Liver</tissue>
    </source>
</reference>
<accession>A0AAV7WLJ4</accession>
<evidence type="ECO:0000313" key="3">
    <source>
        <dbReference type="Proteomes" id="UP001066276"/>
    </source>
</evidence>
<protein>
    <submittedName>
        <fullName evidence="2">Uncharacterized protein</fullName>
    </submittedName>
</protein>
<dbReference type="AlphaFoldDB" id="A0AAV7WLJ4"/>
<feature type="region of interest" description="Disordered" evidence="1">
    <location>
        <begin position="73"/>
        <end position="104"/>
    </location>
</feature>
<evidence type="ECO:0000313" key="2">
    <source>
        <dbReference type="EMBL" id="KAJ1213732.1"/>
    </source>
</evidence>
<evidence type="ECO:0000256" key="1">
    <source>
        <dbReference type="SAM" id="MobiDB-lite"/>
    </source>
</evidence>
<organism evidence="2 3">
    <name type="scientific">Pleurodeles waltl</name>
    <name type="common">Iberian ribbed newt</name>
    <dbReference type="NCBI Taxonomy" id="8319"/>
    <lineage>
        <taxon>Eukaryota</taxon>
        <taxon>Metazoa</taxon>
        <taxon>Chordata</taxon>
        <taxon>Craniata</taxon>
        <taxon>Vertebrata</taxon>
        <taxon>Euteleostomi</taxon>
        <taxon>Amphibia</taxon>
        <taxon>Batrachia</taxon>
        <taxon>Caudata</taxon>
        <taxon>Salamandroidea</taxon>
        <taxon>Salamandridae</taxon>
        <taxon>Pleurodelinae</taxon>
        <taxon>Pleurodeles</taxon>
    </lineage>
</organism>
<keyword evidence="3" id="KW-1185">Reference proteome</keyword>
<proteinExistence type="predicted"/>
<comment type="caution">
    <text evidence="2">The sequence shown here is derived from an EMBL/GenBank/DDBJ whole genome shotgun (WGS) entry which is preliminary data.</text>
</comment>
<gene>
    <name evidence="2" type="ORF">NDU88_001363</name>
</gene>